<dbReference type="InterPro" id="IPR050397">
    <property type="entry name" value="Env_Response_Regulators"/>
</dbReference>
<dbReference type="OrthoDB" id="8558412at2"/>
<keyword evidence="1" id="KW-0805">Transcription regulation</keyword>
<feature type="domain" description="Cyclic nucleotide-binding" evidence="4">
    <location>
        <begin position="23"/>
        <end position="143"/>
    </location>
</feature>
<dbReference type="Gene3D" id="1.10.10.10">
    <property type="entry name" value="Winged helix-like DNA-binding domain superfamily/Winged helix DNA-binding domain"/>
    <property type="match status" value="1"/>
</dbReference>
<reference evidence="6 7" key="1">
    <citation type="submission" date="2018-07" db="EMBL/GenBank/DDBJ databases">
        <title>Genomic Encyclopedia of Type Strains, Phase IV (KMG-IV): sequencing the most valuable type-strain genomes for metagenomic binning, comparative biology and taxonomic classification.</title>
        <authorList>
            <person name="Goeker M."/>
        </authorList>
    </citation>
    <scope>NUCLEOTIDE SEQUENCE [LARGE SCALE GENOMIC DNA]</scope>
    <source>
        <strain evidence="6 7">DSM 21634</strain>
    </source>
</reference>
<organism evidence="6 7">
    <name type="scientific">Pseudorhodoferax soli</name>
    <dbReference type="NCBI Taxonomy" id="545864"/>
    <lineage>
        <taxon>Bacteria</taxon>
        <taxon>Pseudomonadati</taxon>
        <taxon>Pseudomonadota</taxon>
        <taxon>Betaproteobacteria</taxon>
        <taxon>Burkholderiales</taxon>
        <taxon>Comamonadaceae</taxon>
    </lineage>
</organism>
<evidence type="ECO:0000313" key="7">
    <source>
        <dbReference type="Proteomes" id="UP000252884"/>
    </source>
</evidence>
<dbReference type="PANTHER" id="PTHR24567:SF68">
    <property type="entry name" value="DNA-BINDING TRANSCRIPTIONAL DUAL REGULATOR CRP"/>
    <property type="match status" value="1"/>
</dbReference>
<protein>
    <submittedName>
        <fullName evidence="6">Crp/Fnr family transcriptional regulator</fullName>
    </submittedName>
</protein>
<dbReference type="RefSeq" id="WP_114470040.1">
    <property type="nucleotide sequence ID" value="NZ_QPJK01000007.1"/>
</dbReference>
<comment type="caution">
    <text evidence="6">The sequence shown here is derived from an EMBL/GenBank/DDBJ whole genome shotgun (WGS) entry which is preliminary data.</text>
</comment>
<dbReference type="AlphaFoldDB" id="A0A368XMT0"/>
<dbReference type="InterPro" id="IPR000595">
    <property type="entry name" value="cNMP-bd_dom"/>
</dbReference>
<keyword evidence="7" id="KW-1185">Reference proteome</keyword>
<dbReference type="GO" id="GO:0005829">
    <property type="term" value="C:cytosol"/>
    <property type="evidence" value="ECO:0007669"/>
    <property type="project" value="TreeGrafter"/>
</dbReference>
<dbReference type="Gene3D" id="2.60.120.10">
    <property type="entry name" value="Jelly Rolls"/>
    <property type="match status" value="1"/>
</dbReference>
<feature type="domain" description="HTH crp-type" evidence="5">
    <location>
        <begin position="157"/>
        <end position="227"/>
    </location>
</feature>
<evidence type="ECO:0000256" key="1">
    <source>
        <dbReference type="ARBA" id="ARBA00023015"/>
    </source>
</evidence>
<evidence type="ECO:0000313" key="6">
    <source>
        <dbReference type="EMBL" id="RCW68486.1"/>
    </source>
</evidence>
<keyword evidence="3" id="KW-0804">Transcription</keyword>
<dbReference type="PANTHER" id="PTHR24567">
    <property type="entry name" value="CRP FAMILY TRANSCRIPTIONAL REGULATORY PROTEIN"/>
    <property type="match status" value="1"/>
</dbReference>
<dbReference type="Proteomes" id="UP000252884">
    <property type="component" value="Unassembled WGS sequence"/>
</dbReference>
<gene>
    <name evidence="6" type="ORF">DES41_1077</name>
</gene>
<evidence type="ECO:0000256" key="2">
    <source>
        <dbReference type="ARBA" id="ARBA00023125"/>
    </source>
</evidence>
<keyword evidence="2" id="KW-0238">DNA-binding</keyword>
<dbReference type="GO" id="GO:0003700">
    <property type="term" value="F:DNA-binding transcription factor activity"/>
    <property type="evidence" value="ECO:0007669"/>
    <property type="project" value="TreeGrafter"/>
</dbReference>
<dbReference type="GO" id="GO:0003677">
    <property type="term" value="F:DNA binding"/>
    <property type="evidence" value="ECO:0007669"/>
    <property type="project" value="UniProtKB-KW"/>
</dbReference>
<dbReference type="SUPFAM" id="SSF51206">
    <property type="entry name" value="cAMP-binding domain-like"/>
    <property type="match status" value="1"/>
</dbReference>
<evidence type="ECO:0000259" key="4">
    <source>
        <dbReference type="PROSITE" id="PS50042"/>
    </source>
</evidence>
<dbReference type="CDD" id="cd00038">
    <property type="entry name" value="CAP_ED"/>
    <property type="match status" value="1"/>
</dbReference>
<accession>A0A368XMT0</accession>
<dbReference type="InterPro" id="IPR012318">
    <property type="entry name" value="HTH_CRP"/>
</dbReference>
<sequence>MKAPFTGLTSRADFQTLVSSLDWVKMLPPSSKERVLTDCYERTYGVREVVARTGDAASTWIGVSEGLLKVSTITATGSTMMFTAVPSGSWVGEGSVIKWEPRRYDLLAMRETRVIHVPRPTLMWLLETNFSFCRYIIDHLNERTGQFLAMLEIGRITDPTGRIAGTLHNLFNSTLNPMASPVVHMSQEELGELAGLSRSSTNAAISKLRKMGLIATSYAGVIVLNLHELSAFVREIGVHDGVR</sequence>
<evidence type="ECO:0000259" key="5">
    <source>
        <dbReference type="PROSITE" id="PS51063"/>
    </source>
</evidence>
<dbReference type="PROSITE" id="PS51063">
    <property type="entry name" value="HTH_CRP_2"/>
    <property type="match status" value="1"/>
</dbReference>
<evidence type="ECO:0000256" key="3">
    <source>
        <dbReference type="ARBA" id="ARBA00023163"/>
    </source>
</evidence>
<dbReference type="InterPro" id="IPR014710">
    <property type="entry name" value="RmlC-like_jellyroll"/>
</dbReference>
<dbReference type="InterPro" id="IPR036388">
    <property type="entry name" value="WH-like_DNA-bd_sf"/>
</dbReference>
<dbReference type="SUPFAM" id="SSF46785">
    <property type="entry name" value="Winged helix' DNA-binding domain"/>
    <property type="match status" value="1"/>
</dbReference>
<dbReference type="EMBL" id="QPJK01000007">
    <property type="protein sequence ID" value="RCW68486.1"/>
    <property type="molecule type" value="Genomic_DNA"/>
</dbReference>
<dbReference type="Pfam" id="PF13545">
    <property type="entry name" value="HTH_Crp_2"/>
    <property type="match status" value="1"/>
</dbReference>
<dbReference type="InterPro" id="IPR018490">
    <property type="entry name" value="cNMP-bd_dom_sf"/>
</dbReference>
<proteinExistence type="predicted"/>
<name>A0A368XMT0_9BURK</name>
<dbReference type="Pfam" id="PF00027">
    <property type="entry name" value="cNMP_binding"/>
    <property type="match status" value="1"/>
</dbReference>
<dbReference type="InterPro" id="IPR036390">
    <property type="entry name" value="WH_DNA-bd_sf"/>
</dbReference>
<dbReference type="PROSITE" id="PS50042">
    <property type="entry name" value="CNMP_BINDING_3"/>
    <property type="match status" value="1"/>
</dbReference>